<protein>
    <recommendedName>
        <fullName evidence="7">Gfo/Idh/MocA-like oxidoreductase N-terminal domain-containing protein</fullName>
    </recommendedName>
</protein>
<evidence type="ECO:0000256" key="1">
    <source>
        <dbReference type="ARBA" id="ARBA00010928"/>
    </source>
</evidence>
<dbReference type="GO" id="GO:0016491">
    <property type="term" value="F:oxidoreductase activity"/>
    <property type="evidence" value="ECO:0007669"/>
    <property type="project" value="UniProtKB-KW"/>
</dbReference>
<evidence type="ECO:0000259" key="3">
    <source>
        <dbReference type="Pfam" id="PF01408"/>
    </source>
</evidence>
<comment type="caution">
    <text evidence="5">The sequence shown here is derived from an EMBL/GenBank/DDBJ whole genome shotgun (WGS) entry which is preliminary data.</text>
</comment>
<dbReference type="PANTHER" id="PTHR43818:SF11">
    <property type="entry name" value="BCDNA.GH03377"/>
    <property type="match status" value="1"/>
</dbReference>
<dbReference type="SUPFAM" id="SSF51735">
    <property type="entry name" value="NAD(P)-binding Rossmann-fold domains"/>
    <property type="match status" value="1"/>
</dbReference>
<proteinExistence type="inferred from homology"/>
<comment type="similarity">
    <text evidence="1">Belongs to the Gfo/Idh/MocA family.</text>
</comment>
<feature type="domain" description="Gfo/Idh/MocA-like oxidoreductase N-terminal" evidence="3">
    <location>
        <begin position="52"/>
        <end position="162"/>
    </location>
</feature>
<evidence type="ECO:0000313" key="5">
    <source>
        <dbReference type="EMBL" id="KAE9541650.1"/>
    </source>
</evidence>
<evidence type="ECO:0008006" key="7">
    <source>
        <dbReference type="Google" id="ProtNLM"/>
    </source>
</evidence>
<keyword evidence="6" id="KW-1185">Reference proteome</keyword>
<dbReference type="InterPro" id="IPR050463">
    <property type="entry name" value="Gfo/Idh/MocA_oxidrdct_glycsds"/>
</dbReference>
<feature type="domain" description="GFO/IDH/MocA-like oxidoreductase" evidence="4">
    <location>
        <begin position="177"/>
        <end position="307"/>
    </location>
</feature>
<dbReference type="OrthoDB" id="446809at2759"/>
<dbReference type="AlphaFoldDB" id="A0A6G0U145"/>
<evidence type="ECO:0000259" key="4">
    <source>
        <dbReference type="Pfam" id="PF22725"/>
    </source>
</evidence>
<organism evidence="5 6">
    <name type="scientific">Aphis glycines</name>
    <name type="common">Soybean aphid</name>
    <dbReference type="NCBI Taxonomy" id="307491"/>
    <lineage>
        <taxon>Eukaryota</taxon>
        <taxon>Metazoa</taxon>
        <taxon>Ecdysozoa</taxon>
        <taxon>Arthropoda</taxon>
        <taxon>Hexapoda</taxon>
        <taxon>Insecta</taxon>
        <taxon>Pterygota</taxon>
        <taxon>Neoptera</taxon>
        <taxon>Paraneoptera</taxon>
        <taxon>Hemiptera</taxon>
        <taxon>Sternorrhyncha</taxon>
        <taxon>Aphidomorpha</taxon>
        <taxon>Aphidoidea</taxon>
        <taxon>Aphididae</taxon>
        <taxon>Aphidini</taxon>
        <taxon>Aphis</taxon>
        <taxon>Aphis</taxon>
    </lineage>
</organism>
<dbReference type="InterPro" id="IPR000683">
    <property type="entry name" value="Gfo/Idh/MocA-like_OxRdtase_N"/>
</dbReference>
<dbReference type="Gene3D" id="3.40.50.720">
    <property type="entry name" value="NAD(P)-binding Rossmann-like Domain"/>
    <property type="match status" value="1"/>
</dbReference>
<dbReference type="SUPFAM" id="SSF55347">
    <property type="entry name" value="Glyceraldehyde-3-phosphate dehydrogenase-like, C-terminal domain"/>
    <property type="match status" value="1"/>
</dbReference>
<dbReference type="PANTHER" id="PTHR43818">
    <property type="entry name" value="BCDNA.GH03377"/>
    <property type="match status" value="1"/>
</dbReference>
<dbReference type="EMBL" id="VYZN01000012">
    <property type="protein sequence ID" value="KAE9541650.1"/>
    <property type="molecule type" value="Genomic_DNA"/>
</dbReference>
<name>A0A6G0U145_APHGL</name>
<gene>
    <name evidence="5" type="ORF">AGLY_003641</name>
</gene>
<dbReference type="Pfam" id="PF22725">
    <property type="entry name" value="GFO_IDH_MocA_C3"/>
    <property type="match status" value="1"/>
</dbReference>
<dbReference type="Pfam" id="PF01408">
    <property type="entry name" value="GFO_IDH_MocA"/>
    <property type="match status" value="1"/>
</dbReference>
<dbReference type="Proteomes" id="UP000475862">
    <property type="component" value="Unassembled WGS sequence"/>
</dbReference>
<sequence length="431" mass="48404">MIQLYTINPFDLYKKIDYQLVDCYDYDFNKQKLNTVEITYTSLRPIRMLPGIGVFGTGKVIEIIVPFLRDKGFKVEALWGRTMNEAEEAAKRLQIPFWTNKIDNVLLRKDVDLIFIVCSPNLHAQIAVKALGIGKHVLCDKPAGLCQSEAIKMVHAAQYYPSLISVVNHSLRFLPAFVQMKKQIVENKIGNVFLCDVKVQMGRLYGDNFNWLCDKTMGGGVLTLVGSHVIDLVTYLTDQKAIRVHGIVKTFNKDFKCSTGVRQVTSPDFCTFQMEMADRSLVTVTLNNHLAGTYVQEVLMCGTEGNLIVKGGDLFKDKDEVLYLDVEDLQKSDAINVVSADIMPRPCMKGLLKMISALREAFLPVEDKRGWVKEPVSSAATFEDSLYVQAVIDAIRSSSRNKEWVKVEVITEEPDPNPLLSAAVRKSGMSM</sequence>
<dbReference type="InterPro" id="IPR055170">
    <property type="entry name" value="GFO_IDH_MocA-like_dom"/>
</dbReference>
<dbReference type="InterPro" id="IPR036291">
    <property type="entry name" value="NAD(P)-bd_dom_sf"/>
</dbReference>
<dbReference type="GO" id="GO:0000166">
    <property type="term" value="F:nucleotide binding"/>
    <property type="evidence" value="ECO:0007669"/>
    <property type="project" value="InterPro"/>
</dbReference>
<reference evidence="5 6" key="1">
    <citation type="submission" date="2019-08" db="EMBL/GenBank/DDBJ databases">
        <title>The genome of the soybean aphid Biotype 1, its phylome, world population structure and adaptation to the North American continent.</title>
        <authorList>
            <person name="Giordano R."/>
            <person name="Donthu R.K."/>
            <person name="Hernandez A.G."/>
            <person name="Wright C.L."/>
            <person name="Zimin A.V."/>
        </authorList>
    </citation>
    <scope>NUCLEOTIDE SEQUENCE [LARGE SCALE GENOMIC DNA]</scope>
    <source>
        <tissue evidence="5">Whole aphids</tissue>
    </source>
</reference>
<accession>A0A6G0U145</accession>
<evidence type="ECO:0000256" key="2">
    <source>
        <dbReference type="ARBA" id="ARBA00023002"/>
    </source>
</evidence>
<evidence type="ECO:0000313" key="6">
    <source>
        <dbReference type="Proteomes" id="UP000475862"/>
    </source>
</evidence>
<dbReference type="Gene3D" id="3.30.360.10">
    <property type="entry name" value="Dihydrodipicolinate Reductase, domain 2"/>
    <property type="match status" value="1"/>
</dbReference>
<keyword evidence="2" id="KW-0560">Oxidoreductase</keyword>